<dbReference type="GO" id="GO:0005634">
    <property type="term" value="C:nucleus"/>
    <property type="evidence" value="ECO:0007669"/>
    <property type="project" value="TreeGrafter"/>
</dbReference>
<dbReference type="GO" id="GO:0008270">
    <property type="term" value="F:zinc ion binding"/>
    <property type="evidence" value="ECO:0007669"/>
    <property type="project" value="InterPro"/>
</dbReference>
<dbReference type="EMBL" id="CAJPDS010000006">
    <property type="protein sequence ID" value="CAF9908516.1"/>
    <property type="molecule type" value="Genomic_DNA"/>
</dbReference>
<dbReference type="PANTHER" id="PTHR37534:SF2">
    <property type="entry name" value="N-ACETYLTRANSFERASE DOMAIN-CONTAINING PROTEIN"/>
    <property type="match status" value="1"/>
</dbReference>
<dbReference type="GO" id="GO:0000981">
    <property type="term" value="F:DNA-binding transcription factor activity, RNA polymerase II-specific"/>
    <property type="evidence" value="ECO:0007669"/>
    <property type="project" value="InterPro"/>
</dbReference>
<name>A0A8H3EJW9_9LECA</name>
<keyword evidence="3" id="KW-1185">Reference proteome</keyword>
<accession>A0A8H3EJW9</accession>
<organism evidence="2 3">
    <name type="scientific">Heterodermia speciosa</name>
    <dbReference type="NCBI Taxonomy" id="116794"/>
    <lineage>
        <taxon>Eukaryota</taxon>
        <taxon>Fungi</taxon>
        <taxon>Dikarya</taxon>
        <taxon>Ascomycota</taxon>
        <taxon>Pezizomycotina</taxon>
        <taxon>Lecanoromycetes</taxon>
        <taxon>OSLEUM clade</taxon>
        <taxon>Lecanoromycetidae</taxon>
        <taxon>Caliciales</taxon>
        <taxon>Physciaceae</taxon>
        <taxon>Heterodermia</taxon>
    </lineage>
</organism>
<keyword evidence="1" id="KW-0539">Nucleus</keyword>
<dbReference type="CDD" id="cd00067">
    <property type="entry name" value="GAL4"/>
    <property type="match status" value="1"/>
</dbReference>
<gene>
    <name evidence="2" type="ORF">HETSPECPRED_008100</name>
</gene>
<dbReference type="InterPro" id="IPR001138">
    <property type="entry name" value="Zn2Cys6_DnaBD"/>
</dbReference>
<dbReference type="GO" id="GO:0000976">
    <property type="term" value="F:transcription cis-regulatory region binding"/>
    <property type="evidence" value="ECO:0007669"/>
    <property type="project" value="TreeGrafter"/>
</dbReference>
<sequence>MTKCASCRVRHLSCDALPICKECTKSGRECSRFNVRFKHLVCPSREHKPADYSKYEFFFSGEQTWVDVEGKPEFVEGIKSTVDTPLDEAFEDRSTNSTARYSEPGLENIEPPASAWADGLTSHTPTIQFPNPSDYLEVTKQDNFLEGVSQHTRNTPTDATGAYLGNVLPAPDPAYPLQSARERRLFQHFISHLAPWFDVGDNHRHFGKVATSTLHHSRVNSHRDHLEAMTYHGRSLSLIRSSLSDPEDANDDCILMSTTILHLYDGLETGDDLSLHLKGTSTFFPREAISNSTLLRRAVFWLHLRQEIYNAYLHQRSVITDLGNCEFDPEAQSGDDGTWFHQTLYISAQVSNWAFGEDVSYARWCELSHMARVWERRRPSTFDPVYFCERDTTSARFFPEIGYVTDEHVAASHFIILAKLLLTTHDPKLPRLGPQRRTAAAKMQDTALTYVRTLVGIAVSNEWVCARFTAVLAVIMCDSWFTDRQEQEALLQFMRDTSQRSGWSRSNAQRDLVDVWGWEKG</sequence>
<protein>
    <recommendedName>
        <fullName evidence="4">Zn(2)-C6 fungal-type domain-containing protein</fullName>
    </recommendedName>
</protein>
<evidence type="ECO:0000256" key="1">
    <source>
        <dbReference type="ARBA" id="ARBA00023242"/>
    </source>
</evidence>
<dbReference type="PANTHER" id="PTHR37534">
    <property type="entry name" value="TRANSCRIPTIONAL ACTIVATOR PROTEIN UGA3"/>
    <property type="match status" value="1"/>
</dbReference>
<dbReference type="AlphaFoldDB" id="A0A8H3EJW9"/>
<reference evidence="2" key="1">
    <citation type="submission" date="2021-03" db="EMBL/GenBank/DDBJ databases">
        <authorList>
            <person name="Tagirdzhanova G."/>
        </authorList>
    </citation>
    <scope>NUCLEOTIDE SEQUENCE</scope>
</reference>
<dbReference type="OrthoDB" id="407832at2759"/>
<evidence type="ECO:0000313" key="3">
    <source>
        <dbReference type="Proteomes" id="UP000664521"/>
    </source>
</evidence>
<dbReference type="GO" id="GO:0045944">
    <property type="term" value="P:positive regulation of transcription by RNA polymerase II"/>
    <property type="evidence" value="ECO:0007669"/>
    <property type="project" value="TreeGrafter"/>
</dbReference>
<dbReference type="Proteomes" id="UP000664521">
    <property type="component" value="Unassembled WGS sequence"/>
</dbReference>
<evidence type="ECO:0000313" key="2">
    <source>
        <dbReference type="EMBL" id="CAF9908516.1"/>
    </source>
</evidence>
<comment type="caution">
    <text evidence="2">The sequence shown here is derived from an EMBL/GenBank/DDBJ whole genome shotgun (WGS) entry which is preliminary data.</text>
</comment>
<proteinExistence type="predicted"/>
<evidence type="ECO:0008006" key="4">
    <source>
        <dbReference type="Google" id="ProtNLM"/>
    </source>
</evidence>